<dbReference type="NCBIfam" id="NF004127">
    <property type="entry name" value="PRK05617.1"/>
    <property type="match status" value="1"/>
</dbReference>
<feature type="non-terminal residue" evidence="14">
    <location>
        <position position="551"/>
    </location>
</feature>
<comment type="similarity">
    <text evidence="4">Belongs to the enoyl-CoA hydratase/isomerase family.</text>
</comment>
<evidence type="ECO:0000256" key="3">
    <source>
        <dbReference type="ARBA" id="ARBA00005109"/>
    </source>
</evidence>
<dbReference type="AlphaFoldDB" id="A0A6H5G104"/>
<accession>A0A6H5G104</accession>
<evidence type="ECO:0000256" key="9">
    <source>
        <dbReference type="ARBA" id="ARBA00023128"/>
    </source>
</evidence>
<sequence>MALRRLSVLHRILKTSNCRSMSSSSEEVLFDVKGKCGVMTLNRPKALNALNTNMVDQISCKLSEWERDKQFIVVRGQGRAFCAGGDIVNVTRGGPKCTTEGEQFFRKEYSMNYRISELTVPYVALIDGITMGGGVGLSVHGKYRIATENTLFAMPETQIGLFPDVGGSYFLSRLGPLGMYLALTGFRLKGADVAMAGVATHYIETSNLPAFLEDIENKADCDNLDQIIKQHSKCLKSQNFTLSSKMSLINKAFSHDTIEEMLEELKSDGSEWSMITVDTLKNMSPTSLKITIRELQEGAGKSLKECLQMEYRLAVGALRATASNDFYEGPCHLSTRRIDTMVLELQEILVKRIKLYTHTDSLPWAEDWMAGVEPSVEGYASYAAVNGFSGIAATLAYEHVPPVSGCHVERRERESEEGANRRDGSDAARPESGRREAASLVWGYGLANRDEASGRENRVWEAEASERERDLLAMVEVEATWATVLSERPASDCLTWGNEGKTWIVLAWVTSSWKRIRNRFWTWNGNASRTPNPTWTNRCDGTALYIRCASI</sequence>
<dbReference type="GO" id="GO:0003860">
    <property type="term" value="F:3-hydroxyisobutyryl-CoA hydrolase activity"/>
    <property type="evidence" value="ECO:0007669"/>
    <property type="project" value="UniProtKB-EC"/>
</dbReference>
<keyword evidence="15" id="KW-1185">Reference proteome</keyword>
<dbReference type="FunFam" id="3.90.226.10:FF:000026">
    <property type="entry name" value="3-hydroxyisobutyryl-CoA hydrolase, mitochondrial"/>
    <property type="match status" value="1"/>
</dbReference>
<dbReference type="InterPro" id="IPR029045">
    <property type="entry name" value="ClpP/crotonase-like_dom_sf"/>
</dbReference>
<comment type="catalytic activity">
    <reaction evidence="1">
        <text>3-hydroxy-2-methylpropanoyl-CoA + H2O = 3-hydroxy-2-methylpropanoate + CoA + H(+)</text>
        <dbReference type="Rhea" id="RHEA:20888"/>
        <dbReference type="ChEBI" id="CHEBI:11805"/>
        <dbReference type="ChEBI" id="CHEBI:15377"/>
        <dbReference type="ChEBI" id="CHEBI:15378"/>
        <dbReference type="ChEBI" id="CHEBI:57287"/>
        <dbReference type="ChEBI" id="CHEBI:57340"/>
        <dbReference type="EC" id="3.1.2.4"/>
    </reaction>
</comment>
<dbReference type="OrthoDB" id="1737613at2759"/>
<evidence type="ECO:0000256" key="7">
    <source>
        <dbReference type="ARBA" id="ARBA00022456"/>
    </source>
</evidence>
<dbReference type="GO" id="GO:0006574">
    <property type="term" value="P:L-valine catabolic process"/>
    <property type="evidence" value="ECO:0007669"/>
    <property type="project" value="UniProtKB-UniPathway"/>
</dbReference>
<keyword evidence="9" id="KW-0496">Mitochondrion</keyword>
<evidence type="ECO:0000256" key="5">
    <source>
        <dbReference type="ARBA" id="ARBA00011915"/>
    </source>
</evidence>
<name>A0A6H5G104_9HEMI</name>
<proteinExistence type="inferred from homology"/>
<dbReference type="InterPro" id="IPR045004">
    <property type="entry name" value="ECH_dom"/>
</dbReference>
<organism evidence="14 15">
    <name type="scientific">Nesidiocoris tenuis</name>
    <dbReference type="NCBI Taxonomy" id="355587"/>
    <lineage>
        <taxon>Eukaryota</taxon>
        <taxon>Metazoa</taxon>
        <taxon>Ecdysozoa</taxon>
        <taxon>Arthropoda</taxon>
        <taxon>Hexapoda</taxon>
        <taxon>Insecta</taxon>
        <taxon>Pterygota</taxon>
        <taxon>Neoptera</taxon>
        <taxon>Paraneoptera</taxon>
        <taxon>Hemiptera</taxon>
        <taxon>Heteroptera</taxon>
        <taxon>Panheteroptera</taxon>
        <taxon>Cimicomorpha</taxon>
        <taxon>Miridae</taxon>
        <taxon>Dicyphina</taxon>
        <taxon>Nesidiocoris</taxon>
    </lineage>
</organism>
<dbReference type="PANTHER" id="PTHR43176">
    <property type="entry name" value="3-HYDROXYISOBUTYRYL-COA HYDROLASE-RELATED"/>
    <property type="match status" value="1"/>
</dbReference>
<comment type="function">
    <text evidence="10">Hydrolyzes 3-hydroxyisobutyryl-CoA (HIBYL-CoA), a saline catabolite. Has high activity toward isobutyryl-CoA. Could be an isobutyryl-CoA dehydrogenase that functions in valine catabolism. Also hydrolyzes 3-hydroxypropanoyl-CoA.</text>
</comment>
<evidence type="ECO:0000313" key="15">
    <source>
        <dbReference type="Proteomes" id="UP000479000"/>
    </source>
</evidence>
<evidence type="ECO:0000256" key="12">
    <source>
        <dbReference type="SAM" id="MobiDB-lite"/>
    </source>
</evidence>
<dbReference type="EC" id="3.1.2.4" evidence="5"/>
<dbReference type="GO" id="GO:0005739">
    <property type="term" value="C:mitochondrion"/>
    <property type="evidence" value="ECO:0007669"/>
    <property type="project" value="UniProtKB-SubCell"/>
</dbReference>
<dbReference type="Proteomes" id="UP000479000">
    <property type="component" value="Unassembled WGS sequence"/>
</dbReference>
<evidence type="ECO:0000256" key="6">
    <source>
        <dbReference type="ARBA" id="ARBA00016714"/>
    </source>
</evidence>
<reference evidence="14 15" key="1">
    <citation type="submission" date="2020-02" db="EMBL/GenBank/DDBJ databases">
        <authorList>
            <person name="Ferguson B K."/>
        </authorList>
    </citation>
    <scope>NUCLEOTIDE SEQUENCE [LARGE SCALE GENOMIC DNA]</scope>
</reference>
<protein>
    <recommendedName>
        <fullName evidence="6">3-hydroxyisobutyryl-CoA hydrolase, mitochondrial</fullName>
        <ecNumber evidence="5">3.1.2.4</ecNumber>
    </recommendedName>
    <alternativeName>
        <fullName evidence="11">3-hydroxyisobutyryl-coenzyme A hydrolase</fullName>
    </alternativeName>
</protein>
<dbReference type="CDD" id="cd06558">
    <property type="entry name" value="crotonase-like"/>
    <property type="match status" value="1"/>
</dbReference>
<dbReference type="Gene3D" id="3.90.226.10">
    <property type="entry name" value="2-enoyl-CoA Hydratase, Chain A, domain 1"/>
    <property type="match status" value="1"/>
</dbReference>
<comment type="subcellular location">
    <subcellularLocation>
        <location evidence="2">Mitochondrion</location>
    </subcellularLocation>
</comment>
<evidence type="ECO:0000259" key="13">
    <source>
        <dbReference type="Pfam" id="PF16113"/>
    </source>
</evidence>
<evidence type="ECO:0000256" key="8">
    <source>
        <dbReference type="ARBA" id="ARBA00022801"/>
    </source>
</evidence>
<keyword evidence="7" id="KW-0101">Branched-chain amino acid catabolism</keyword>
<evidence type="ECO:0000256" key="4">
    <source>
        <dbReference type="ARBA" id="ARBA00005254"/>
    </source>
</evidence>
<comment type="pathway">
    <text evidence="3">Amino-acid degradation; L-valine degradation.</text>
</comment>
<dbReference type="InterPro" id="IPR032259">
    <property type="entry name" value="HIBYL-CoA-H"/>
</dbReference>
<dbReference type="UniPathway" id="UPA00362"/>
<evidence type="ECO:0000256" key="2">
    <source>
        <dbReference type="ARBA" id="ARBA00004173"/>
    </source>
</evidence>
<gene>
    <name evidence="14" type="ORF">NTEN_LOCUS2450</name>
</gene>
<dbReference type="PANTHER" id="PTHR43176:SF3">
    <property type="entry name" value="3-HYDROXYISOBUTYRYL-COA HYDROLASE, MITOCHONDRIAL"/>
    <property type="match status" value="1"/>
</dbReference>
<dbReference type="EMBL" id="CADCXU010003899">
    <property type="protein sequence ID" value="CAA9995659.1"/>
    <property type="molecule type" value="Genomic_DNA"/>
</dbReference>
<keyword evidence="8" id="KW-0378">Hydrolase</keyword>
<dbReference type="Pfam" id="PF16113">
    <property type="entry name" value="ECH_2"/>
    <property type="match status" value="1"/>
</dbReference>
<feature type="region of interest" description="Disordered" evidence="12">
    <location>
        <begin position="408"/>
        <end position="434"/>
    </location>
</feature>
<evidence type="ECO:0000313" key="14">
    <source>
        <dbReference type="EMBL" id="CAA9995659.1"/>
    </source>
</evidence>
<evidence type="ECO:0000256" key="11">
    <source>
        <dbReference type="ARBA" id="ARBA00031181"/>
    </source>
</evidence>
<feature type="domain" description="Enoyl-CoA hydratase/isomerase" evidence="13">
    <location>
        <begin position="36"/>
        <end position="329"/>
    </location>
</feature>
<dbReference type="SUPFAM" id="SSF52096">
    <property type="entry name" value="ClpP/crotonase"/>
    <property type="match status" value="1"/>
</dbReference>
<evidence type="ECO:0000256" key="10">
    <source>
        <dbReference type="ARBA" id="ARBA00024871"/>
    </source>
</evidence>
<evidence type="ECO:0000256" key="1">
    <source>
        <dbReference type="ARBA" id="ARBA00001709"/>
    </source>
</evidence>